<dbReference type="PANTHER" id="PTHR13696">
    <property type="entry name" value="P-LOOP CONTAINING NUCLEOSIDE TRIPHOSPHATE HYDROLASE"/>
    <property type="match status" value="1"/>
</dbReference>
<dbReference type="Gene3D" id="3.40.50.300">
    <property type="entry name" value="P-loop containing nucleotide triphosphate hydrolases"/>
    <property type="match status" value="1"/>
</dbReference>
<proteinExistence type="predicted"/>
<dbReference type="Pfam" id="PF13614">
    <property type="entry name" value="AAA_31"/>
    <property type="match status" value="1"/>
</dbReference>
<feature type="domain" description="AAA" evidence="1">
    <location>
        <begin position="1"/>
        <end position="173"/>
    </location>
</feature>
<accession>A0A8S5SHC9</accession>
<name>A0A8S5SHC9_9CAUD</name>
<dbReference type="InterPro" id="IPR027417">
    <property type="entry name" value="P-loop_NTPase"/>
</dbReference>
<dbReference type="InterPro" id="IPR050678">
    <property type="entry name" value="DNA_Partitioning_ATPase"/>
</dbReference>
<dbReference type="FunFam" id="3.40.50.300:FF:000285">
    <property type="entry name" value="Sporulation initiation inhibitor Soj"/>
    <property type="match status" value="1"/>
</dbReference>
<dbReference type="EMBL" id="BK032592">
    <property type="protein sequence ID" value="DAF50063.1"/>
    <property type="molecule type" value="Genomic_DNA"/>
</dbReference>
<evidence type="ECO:0000313" key="2">
    <source>
        <dbReference type="EMBL" id="DAF50063.1"/>
    </source>
</evidence>
<reference evidence="2" key="1">
    <citation type="journal article" date="2021" name="Proc. Natl. Acad. Sci. U.S.A.">
        <title>A Catalog of Tens of Thousands of Viruses from Human Metagenomes Reveals Hidden Associations with Chronic Diseases.</title>
        <authorList>
            <person name="Tisza M.J."/>
            <person name="Buck C.B."/>
        </authorList>
    </citation>
    <scope>NUCLEOTIDE SEQUENCE</scope>
    <source>
        <strain evidence="2">CtzyE57</strain>
    </source>
</reference>
<dbReference type="SUPFAM" id="SSF52540">
    <property type="entry name" value="P-loop containing nucleoside triphosphate hydrolases"/>
    <property type="match status" value="1"/>
</dbReference>
<sequence length="252" mass="26973">MRTIVVANQKGGVGKTTTAHAMIAGLAKRGFSVLGIDLDPQGNLSSACGAEQYDAATMYDVLTGKASVSSAIQELGEPRYKLLAANIMLASAEQELTQVGKEYRLREALTGLQGIDYVIVDTPPSLGILTVNAFTAANCVIIPTTAGVFAATGIDQLNITIGNVRKYCNPGLYIAGILFTRYNARTNVGRQIRTLTEQLGERISAPTYRTCIRSAVAVEEAQISREDIFTYAASSTVAADYNDFLEEFLENG</sequence>
<dbReference type="CDD" id="cd02042">
    <property type="entry name" value="ParAB_family"/>
    <property type="match status" value="1"/>
</dbReference>
<protein>
    <submittedName>
        <fullName evidence="2">ParA</fullName>
    </submittedName>
</protein>
<evidence type="ECO:0000259" key="1">
    <source>
        <dbReference type="Pfam" id="PF13614"/>
    </source>
</evidence>
<dbReference type="InterPro" id="IPR025669">
    <property type="entry name" value="AAA_dom"/>
</dbReference>
<dbReference type="PIRSF" id="PIRSF009320">
    <property type="entry name" value="Nuc_binding_HP_1000"/>
    <property type="match status" value="1"/>
</dbReference>
<dbReference type="PANTHER" id="PTHR13696:SF99">
    <property type="entry name" value="COBYRINIC ACID AC-DIAMIDE SYNTHASE"/>
    <property type="match status" value="1"/>
</dbReference>
<organism evidence="2">
    <name type="scientific">Siphoviridae sp. ctzyE57</name>
    <dbReference type="NCBI Taxonomy" id="2827982"/>
    <lineage>
        <taxon>Viruses</taxon>
        <taxon>Duplodnaviria</taxon>
        <taxon>Heunggongvirae</taxon>
        <taxon>Uroviricota</taxon>
        <taxon>Caudoviricetes</taxon>
    </lineage>
</organism>